<protein>
    <submittedName>
        <fullName evidence="1">Uncharacterized protein</fullName>
    </submittedName>
</protein>
<name>A0A498IYS0_MALDO</name>
<dbReference type="EMBL" id="RDQH01000335">
    <property type="protein sequence ID" value="RXH88478.1"/>
    <property type="molecule type" value="Genomic_DNA"/>
</dbReference>
<organism evidence="1 2">
    <name type="scientific">Malus domestica</name>
    <name type="common">Apple</name>
    <name type="synonym">Pyrus malus</name>
    <dbReference type="NCBI Taxonomy" id="3750"/>
    <lineage>
        <taxon>Eukaryota</taxon>
        <taxon>Viridiplantae</taxon>
        <taxon>Streptophyta</taxon>
        <taxon>Embryophyta</taxon>
        <taxon>Tracheophyta</taxon>
        <taxon>Spermatophyta</taxon>
        <taxon>Magnoliopsida</taxon>
        <taxon>eudicotyledons</taxon>
        <taxon>Gunneridae</taxon>
        <taxon>Pentapetalae</taxon>
        <taxon>rosids</taxon>
        <taxon>fabids</taxon>
        <taxon>Rosales</taxon>
        <taxon>Rosaceae</taxon>
        <taxon>Amygdaloideae</taxon>
        <taxon>Maleae</taxon>
        <taxon>Malus</taxon>
    </lineage>
</organism>
<reference evidence="1 2" key="1">
    <citation type="submission" date="2018-10" db="EMBL/GenBank/DDBJ databases">
        <title>A high-quality apple genome assembly.</title>
        <authorList>
            <person name="Hu J."/>
        </authorList>
    </citation>
    <scope>NUCLEOTIDE SEQUENCE [LARGE SCALE GENOMIC DNA]</scope>
    <source>
        <strain evidence="2">cv. HFTH1</strain>
        <tissue evidence="1">Young leaf</tissue>
    </source>
</reference>
<proteinExistence type="predicted"/>
<sequence>MKKVLMMKGRLVQELRRNLPLAYAQRRKHHMMILKSSQNLVLTTNSYKRAKLYVGMKKKFNGSPILRRETRPKGSYEGFTHSPKSIIDKLFNSYLPLPYDAAKEWLILKEQAAFGTDSVSTTRGFIHSSQ</sequence>
<dbReference type="AlphaFoldDB" id="A0A498IYS0"/>
<accession>A0A498IYS0</accession>
<dbReference type="Proteomes" id="UP000290289">
    <property type="component" value="Chromosome 9"/>
</dbReference>
<keyword evidence="2" id="KW-1185">Reference proteome</keyword>
<gene>
    <name evidence="1" type="ORF">DVH24_000077</name>
</gene>
<evidence type="ECO:0000313" key="1">
    <source>
        <dbReference type="EMBL" id="RXH88478.1"/>
    </source>
</evidence>
<comment type="caution">
    <text evidence="1">The sequence shown here is derived from an EMBL/GenBank/DDBJ whole genome shotgun (WGS) entry which is preliminary data.</text>
</comment>
<evidence type="ECO:0000313" key="2">
    <source>
        <dbReference type="Proteomes" id="UP000290289"/>
    </source>
</evidence>